<dbReference type="AlphaFoldDB" id="A0A371IJT2"/>
<organism evidence="1 2">
    <name type="scientific">Criibacterium bergeronii</name>
    <dbReference type="NCBI Taxonomy" id="1871336"/>
    <lineage>
        <taxon>Bacteria</taxon>
        <taxon>Bacillati</taxon>
        <taxon>Bacillota</taxon>
        <taxon>Clostridia</taxon>
        <taxon>Peptostreptococcales</taxon>
        <taxon>Filifactoraceae</taxon>
        <taxon>Criibacterium</taxon>
    </lineage>
</organism>
<reference evidence="1 2" key="1">
    <citation type="journal article" date="2016" name="Genome Announc.">
        <title>Draft Genome Sequence of Criibacterium bergeronii gen. nov., sp. nov., Strain CCRI-22567T, Isolated from a Vaginal Sample from a Woman with Bacterial Vaginosis.</title>
        <authorList>
            <person name="Maheux A.F."/>
            <person name="Berube E."/>
            <person name="Boudreau D.K."/>
            <person name="Raymond F."/>
            <person name="Corbeil J."/>
            <person name="Roy P.H."/>
            <person name="Boissinot M."/>
            <person name="Omar R.F."/>
        </authorList>
    </citation>
    <scope>NUCLEOTIDE SEQUENCE [LARGE SCALE GENOMIC DNA]</scope>
    <source>
        <strain evidence="1 2">CCRI-22567</strain>
    </source>
</reference>
<protein>
    <recommendedName>
        <fullName evidence="3">DnaD domain protein</fullName>
    </recommendedName>
</protein>
<dbReference type="EMBL" id="MBEW02000022">
    <property type="protein sequence ID" value="RDY20726.1"/>
    <property type="molecule type" value="Genomic_DNA"/>
</dbReference>
<evidence type="ECO:0000313" key="2">
    <source>
        <dbReference type="Proteomes" id="UP000093352"/>
    </source>
</evidence>
<name>A0A371IJT2_9FIRM</name>
<sequence>MNYFKLISAFYDSQLLNPLSTGQIALWNALAFINNRCAWIEWFTVANQTIELMTGLNKSTIVRNRNILKQQGLIDFKLGNGNKACKYKLIDISNSSHATQNATQNALQNATQNATQNVTVMQQICDTVCNDYATDMRPLNNITKTNNNYIINARARENLNHENLIQEIQDSISNYTNNQELKTALFNYAQMRKEKGNELTKTSLSEVFKRLLEFKDDKSRIESLKYSTIAGYPQLYEVKENKPSQNVRANRAQKQRLSYNETDISEQELERVLFQNN</sequence>
<keyword evidence="2" id="KW-1185">Reference proteome</keyword>
<dbReference type="Proteomes" id="UP000093352">
    <property type="component" value="Unassembled WGS sequence"/>
</dbReference>
<dbReference type="STRING" id="1871336.BBG48_05195"/>
<dbReference type="RefSeq" id="WP_068914000.1">
    <property type="nucleotide sequence ID" value="NZ_MBEW02000022.1"/>
</dbReference>
<accession>A0A371IJT2</accession>
<comment type="caution">
    <text evidence="1">The sequence shown here is derived from an EMBL/GenBank/DDBJ whole genome shotgun (WGS) entry which is preliminary data.</text>
</comment>
<evidence type="ECO:0000313" key="1">
    <source>
        <dbReference type="EMBL" id="RDY20726.1"/>
    </source>
</evidence>
<gene>
    <name evidence="1" type="ORF">BBG48_008560</name>
</gene>
<evidence type="ECO:0008006" key="3">
    <source>
        <dbReference type="Google" id="ProtNLM"/>
    </source>
</evidence>
<proteinExistence type="predicted"/>